<dbReference type="Proteomes" id="UP000075391">
    <property type="component" value="Unassembled WGS sequence"/>
</dbReference>
<dbReference type="EMBL" id="LUKF01000017">
    <property type="protein sequence ID" value="KYG61079.1"/>
    <property type="molecule type" value="Genomic_DNA"/>
</dbReference>
<accession>A0A150WDS7</accession>
<organism evidence="1 2">
    <name type="scientific">Bdellovibrio bacteriovorus</name>
    <dbReference type="NCBI Taxonomy" id="959"/>
    <lineage>
        <taxon>Bacteria</taxon>
        <taxon>Pseudomonadati</taxon>
        <taxon>Bdellovibrionota</taxon>
        <taxon>Bdellovibrionia</taxon>
        <taxon>Bdellovibrionales</taxon>
        <taxon>Pseudobdellovibrionaceae</taxon>
        <taxon>Bdellovibrio</taxon>
    </lineage>
</organism>
<evidence type="ECO:0000313" key="1">
    <source>
        <dbReference type="EMBL" id="KYG61079.1"/>
    </source>
</evidence>
<dbReference type="AlphaFoldDB" id="A0A150WDS7"/>
<comment type="caution">
    <text evidence="1">The sequence shown here is derived from an EMBL/GenBank/DDBJ whole genome shotgun (WGS) entry which is preliminary data.</text>
</comment>
<proteinExistence type="predicted"/>
<evidence type="ECO:0000313" key="2">
    <source>
        <dbReference type="Proteomes" id="UP000075391"/>
    </source>
</evidence>
<name>A0A150WDS7_BDEBC</name>
<protein>
    <submittedName>
        <fullName evidence="1">Uncharacterized protein</fullName>
    </submittedName>
</protein>
<sequence>MSAIANRFFNGFPAYIVAATDDFALLFGAHLTIVMPCDAKGYGGQAKSAVRYIALISPGESCKTSVLLTTEKKWPLILLINFP</sequence>
<reference evidence="1 2" key="1">
    <citation type="submission" date="2016-03" db="EMBL/GenBank/DDBJ databases">
        <authorList>
            <person name="Ploux O."/>
        </authorList>
    </citation>
    <scope>NUCLEOTIDE SEQUENCE [LARGE SCALE GENOMIC DNA]</scope>
    <source>
        <strain evidence="1 2">BER2</strain>
    </source>
</reference>
<gene>
    <name evidence="1" type="ORF">AZI85_08965</name>
</gene>